<dbReference type="Gene3D" id="3.30.420.10">
    <property type="entry name" value="Ribonuclease H-like superfamily/Ribonuclease H"/>
    <property type="match status" value="1"/>
</dbReference>
<accession>A0A507CEP3</accession>
<dbReference type="SUPFAM" id="SSF53098">
    <property type="entry name" value="Ribonuclease H-like"/>
    <property type="match status" value="1"/>
</dbReference>
<feature type="region of interest" description="Disordered" evidence="12">
    <location>
        <begin position="138"/>
        <end position="161"/>
    </location>
</feature>
<dbReference type="InterPro" id="IPR011545">
    <property type="entry name" value="DEAD/DEAH_box_helicase_dom"/>
</dbReference>
<feature type="domain" description="Helicase C-terminal" evidence="14">
    <location>
        <begin position="567"/>
        <end position="773"/>
    </location>
</feature>
<keyword evidence="9" id="KW-0234">DNA repair</keyword>
<evidence type="ECO:0000256" key="1">
    <source>
        <dbReference type="ARBA" id="ARBA00004123"/>
    </source>
</evidence>
<dbReference type="EMBL" id="QEAM01000426">
    <property type="protein sequence ID" value="TPX39980.1"/>
    <property type="molecule type" value="Genomic_DNA"/>
</dbReference>
<evidence type="ECO:0000256" key="8">
    <source>
        <dbReference type="ARBA" id="ARBA00022932"/>
    </source>
</evidence>
<dbReference type="GO" id="GO:0003887">
    <property type="term" value="F:DNA-directed DNA polymerase activity"/>
    <property type="evidence" value="ECO:0007669"/>
    <property type="project" value="UniProtKB-KW"/>
</dbReference>
<dbReference type="CDD" id="cd18795">
    <property type="entry name" value="SF2_C_Ski2"/>
    <property type="match status" value="1"/>
</dbReference>
<feature type="region of interest" description="Disordered" evidence="12">
    <location>
        <begin position="1"/>
        <end position="27"/>
    </location>
</feature>
<evidence type="ECO:0000256" key="6">
    <source>
        <dbReference type="ARBA" id="ARBA00022763"/>
    </source>
</evidence>
<keyword evidence="8 15" id="KW-0239">DNA-directed DNA polymerase</keyword>
<dbReference type="InterPro" id="IPR048960">
    <property type="entry name" value="POLQ-like_helical"/>
</dbReference>
<dbReference type="InterPro" id="IPR046931">
    <property type="entry name" value="HTH_61"/>
</dbReference>
<dbReference type="SMART" id="SM00487">
    <property type="entry name" value="DEXDc"/>
    <property type="match status" value="1"/>
</dbReference>
<dbReference type="PROSITE" id="PS00447">
    <property type="entry name" value="DNA_POLYMERASE_A"/>
    <property type="match status" value="1"/>
</dbReference>
<dbReference type="GO" id="GO:0005524">
    <property type="term" value="F:ATP binding"/>
    <property type="evidence" value="ECO:0007669"/>
    <property type="project" value="UniProtKB-KW"/>
</dbReference>
<dbReference type="SMART" id="SM00482">
    <property type="entry name" value="POLAc"/>
    <property type="match status" value="1"/>
</dbReference>
<dbReference type="InterPro" id="IPR002298">
    <property type="entry name" value="DNA_polymerase_A"/>
</dbReference>
<evidence type="ECO:0000313" key="15">
    <source>
        <dbReference type="EMBL" id="TPX39980.1"/>
    </source>
</evidence>
<evidence type="ECO:0000256" key="7">
    <source>
        <dbReference type="ARBA" id="ARBA00022840"/>
    </source>
</evidence>
<dbReference type="Gene3D" id="1.20.1060.10">
    <property type="entry name" value="Taq DNA Polymerase, Chain T, domain 4"/>
    <property type="match status" value="1"/>
</dbReference>
<dbReference type="SUPFAM" id="SSF46785">
    <property type="entry name" value="Winged helix' DNA-binding domain"/>
    <property type="match status" value="1"/>
</dbReference>
<dbReference type="CDD" id="cd18026">
    <property type="entry name" value="DEXHc_POLQ-like"/>
    <property type="match status" value="1"/>
</dbReference>
<dbReference type="InterPro" id="IPR057220">
    <property type="entry name" value="DUF7898"/>
</dbReference>
<dbReference type="Pfam" id="PF00271">
    <property type="entry name" value="Helicase_C"/>
    <property type="match status" value="1"/>
</dbReference>
<dbReference type="PANTHER" id="PTHR10133">
    <property type="entry name" value="DNA POLYMERASE I"/>
    <property type="match status" value="1"/>
</dbReference>
<organism evidence="15 16">
    <name type="scientific">Synchytrium endobioticum</name>
    <dbReference type="NCBI Taxonomy" id="286115"/>
    <lineage>
        <taxon>Eukaryota</taxon>
        <taxon>Fungi</taxon>
        <taxon>Fungi incertae sedis</taxon>
        <taxon>Chytridiomycota</taxon>
        <taxon>Chytridiomycota incertae sedis</taxon>
        <taxon>Chytridiomycetes</taxon>
        <taxon>Synchytriales</taxon>
        <taxon>Synchytriaceae</taxon>
        <taxon>Synchytrium</taxon>
    </lineage>
</organism>
<dbReference type="GO" id="GO:0006302">
    <property type="term" value="P:double-strand break repair"/>
    <property type="evidence" value="ECO:0007669"/>
    <property type="project" value="TreeGrafter"/>
</dbReference>
<dbReference type="InterPro" id="IPR043502">
    <property type="entry name" value="DNA/RNA_pol_sf"/>
</dbReference>
<evidence type="ECO:0000256" key="3">
    <source>
        <dbReference type="ARBA" id="ARBA00022679"/>
    </source>
</evidence>
<dbReference type="SUPFAM" id="SSF56672">
    <property type="entry name" value="DNA/RNA polymerases"/>
    <property type="match status" value="1"/>
</dbReference>
<comment type="subcellular location">
    <subcellularLocation>
        <location evidence="1">Nucleus</location>
    </subcellularLocation>
</comment>
<feature type="compositionally biased region" description="Low complexity" evidence="12">
    <location>
        <begin position="1135"/>
        <end position="1165"/>
    </location>
</feature>
<keyword evidence="5" id="KW-0547">Nucleotide-binding</keyword>
<keyword evidence="10" id="KW-0539">Nucleus</keyword>
<dbReference type="OrthoDB" id="2320933at2759"/>
<proteinExistence type="predicted"/>
<dbReference type="InterPro" id="IPR014001">
    <property type="entry name" value="Helicase_ATP-bd"/>
</dbReference>
<dbReference type="Gene3D" id="1.10.3380.20">
    <property type="match status" value="1"/>
</dbReference>
<dbReference type="Proteomes" id="UP000320475">
    <property type="component" value="Unassembled WGS sequence"/>
</dbReference>
<comment type="caution">
    <text evidence="15">The sequence shown here is derived from an EMBL/GenBank/DDBJ whole genome shotgun (WGS) entry which is preliminary data.</text>
</comment>
<dbReference type="SMART" id="SM00490">
    <property type="entry name" value="HELICc"/>
    <property type="match status" value="1"/>
</dbReference>
<dbReference type="SUPFAM" id="SSF52540">
    <property type="entry name" value="P-loop containing nucleoside triphosphate hydrolases"/>
    <property type="match status" value="1"/>
</dbReference>
<dbReference type="InterPro" id="IPR027417">
    <property type="entry name" value="P-loop_NTPase"/>
</dbReference>
<dbReference type="InterPro" id="IPR019760">
    <property type="entry name" value="DNA-dir_DNA_pol_A_CS"/>
</dbReference>
<dbReference type="SUPFAM" id="SSF158702">
    <property type="entry name" value="Sec63 N-terminal domain-like"/>
    <property type="match status" value="1"/>
</dbReference>
<dbReference type="Pfam" id="PF00476">
    <property type="entry name" value="DNA_pol_A"/>
    <property type="match status" value="1"/>
</dbReference>
<dbReference type="VEuPathDB" id="FungiDB:SeMB42_g02189"/>
<evidence type="ECO:0000256" key="10">
    <source>
        <dbReference type="ARBA" id="ARBA00023242"/>
    </source>
</evidence>
<dbReference type="Pfam" id="PF21099">
    <property type="entry name" value="POLQ_helical"/>
    <property type="match status" value="1"/>
</dbReference>
<dbReference type="Pfam" id="PF20470">
    <property type="entry name" value="HTH_61"/>
    <property type="match status" value="1"/>
</dbReference>
<dbReference type="CDD" id="cd08638">
    <property type="entry name" value="DNA_pol_A_theta"/>
    <property type="match status" value="1"/>
</dbReference>
<dbReference type="InterPro" id="IPR036390">
    <property type="entry name" value="WH_DNA-bd_sf"/>
</dbReference>
<reference evidence="15 16" key="1">
    <citation type="journal article" date="2019" name="Sci. Rep.">
        <title>Comparative genomics of chytrid fungi reveal insights into the obligate biotrophic and pathogenic lifestyle of Synchytrium endobioticum.</title>
        <authorList>
            <person name="van de Vossenberg B.T.L.H."/>
            <person name="Warris S."/>
            <person name="Nguyen H.D.T."/>
            <person name="van Gent-Pelzer M.P.E."/>
            <person name="Joly D.L."/>
            <person name="van de Geest H.C."/>
            <person name="Bonants P.J.M."/>
            <person name="Smith D.S."/>
            <person name="Levesque C.A."/>
            <person name="van der Lee T.A.J."/>
        </authorList>
    </citation>
    <scope>NUCLEOTIDE SEQUENCE [LARGE SCALE GENOMIC DNA]</scope>
    <source>
        <strain evidence="15 16">LEV6574</strain>
    </source>
</reference>
<comment type="catalytic activity">
    <reaction evidence="11">
        <text>DNA(n) + a 2'-deoxyribonucleoside 5'-triphosphate = DNA(n+1) + diphosphate</text>
        <dbReference type="Rhea" id="RHEA:22508"/>
        <dbReference type="Rhea" id="RHEA-COMP:17339"/>
        <dbReference type="Rhea" id="RHEA-COMP:17340"/>
        <dbReference type="ChEBI" id="CHEBI:33019"/>
        <dbReference type="ChEBI" id="CHEBI:61560"/>
        <dbReference type="ChEBI" id="CHEBI:173112"/>
        <dbReference type="EC" id="2.7.7.7"/>
    </reaction>
</comment>
<evidence type="ECO:0000256" key="12">
    <source>
        <dbReference type="SAM" id="MobiDB-lite"/>
    </source>
</evidence>
<dbReference type="GO" id="GO:0003677">
    <property type="term" value="F:DNA binding"/>
    <property type="evidence" value="ECO:0007669"/>
    <property type="project" value="InterPro"/>
</dbReference>
<feature type="domain" description="Helicase ATP-binding" evidence="13">
    <location>
        <begin position="369"/>
        <end position="538"/>
    </location>
</feature>
<feature type="compositionally biased region" description="Polar residues" evidence="12">
    <location>
        <begin position="142"/>
        <end position="157"/>
    </location>
</feature>
<evidence type="ECO:0000256" key="2">
    <source>
        <dbReference type="ARBA" id="ARBA00012417"/>
    </source>
</evidence>
<feature type="region of interest" description="Disordered" evidence="12">
    <location>
        <begin position="1102"/>
        <end position="1189"/>
    </location>
</feature>
<evidence type="ECO:0000259" key="13">
    <source>
        <dbReference type="PROSITE" id="PS51192"/>
    </source>
</evidence>
<keyword evidence="3" id="KW-0808">Transferase</keyword>
<feature type="compositionally biased region" description="Basic residues" evidence="12">
    <location>
        <begin position="1123"/>
        <end position="1134"/>
    </location>
</feature>
<evidence type="ECO:0000313" key="16">
    <source>
        <dbReference type="Proteomes" id="UP000320475"/>
    </source>
</evidence>
<dbReference type="EC" id="2.7.7.7" evidence="2"/>
<keyword evidence="7" id="KW-0067">ATP-binding</keyword>
<evidence type="ECO:0000256" key="11">
    <source>
        <dbReference type="ARBA" id="ARBA00049244"/>
    </source>
</evidence>
<dbReference type="Pfam" id="PF25453">
    <property type="entry name" value="DUF7898"/>
    <property type="match status" value="1"/>
</dbReference>
<dbReference type="InterPro" id="IPR012337">
    <property type="entry name" value="RNaseH-like_sf"/>
</dbReference>
<gene>
    <name evidence="15" type="ORF">SeLEV6574_g06878</name>
</gene>
<evidence type="ECO:0000259" key="14">
    <source>
        <dbReference type="PROSITE" id="PS51194"/>
    </source>
</evidence>
<dbReference type="FunFam" id="3.40.50.300:FF:000813">
    <property type="entry name" value="helicase POLQ-like isoform X1"/>
    <property type="match status" value="1"/>
</dbReference>
<dbReference type="Gene3D" id="1.10.150.20">
    <property type="entry name" value="5' to 3' exonuclease, C-terminal subdomain"/>
    <property type="match status" value="1"/>
</dbReference>
<dbReference type="InterPro" id="IPR001650">
    <property type="entry name" value="Helicase_C-like"/>
</dbReference>
<sequence>MLRRTKTTKGLPRRYSVKPSATNSLDKDTVLVAPSPDQNEATVAAGSKVDDLRKRRRTQRTIADDDASTPTTPTLIRAASSRRGINPEPKLPILERRCSSNSLDSVISSISMSVEDITSDKAVNPVVETPIGLGRLRMPSLSPIQPESNKENGSLSLDSIDPENGREVVAASDRLKTRISPRLQLIGQLQCAVASPDFGEVGSFEIQALDECMKAYEESYACRNILDEMKVETHTSHVTVVEQANPFLAPPAPGTTTLDKFAYSHSVVSSAKSGATEKLQILTANPLKKGQNTLNSPPKNSLQRLSALPKQGFSLSYSPLVKSSKPYVEDCDLLLSRPELGLPENVVKTYKEAGVTKLYEWQVEALLVDGVLAGRKNLVYSAPTSAGKTMVAELIMLKRVLDSKKRAIFILPFVSIVSEKTKYLQKMFGATNLRIVGYYASVGSASFDDVDIAVCTIEKANGIMNRLLEEQRLDQIGVVVVDELHMVGDESRGYLLELQLTKMQFVLRDQIQVIAMSATIENINVLASWLSADLYISNYRPVPLKEYIKINDSQLVINVDDADDVRDLTKIYPSQREDPDMLVPLVSETIAEGNSVLVFCKTKSACESAARLITKWMPVLLQSIISEDEANNRRNVIAELQRSPGGLDPDLQYSVPQGVAYHHAGLTVEERECIEEAFKSGYVRVLCATSTLATGVNLPARRVIFRTPDQYQGNILDPQSYNQMKGRAGRKGYDTVGESIMLCSRRQLEAVKQLIESKLQPVQSCLTSERKGLKRALLEVIAAGAASTRHDITAYVERSLLFAEEPSWDRVDAYIEEAMAFLLERELVCKEGDCCKATKLGMATVASSLSPEEANVVYQELRAAMNSFVLAEELHIVYQVTPTYFAWNELDWSNVLMIYQRLSDAQIRVAEAIGIDQGLIMRVASKGWRKDLGTFPDGRNRAMVLGRFFTSLMLADLVREMSYDQIMSKYNFKNRGLLQTLQSSASTFAGMVTVFCERLGWRNLQMLVQQFQDRLTFGVENELLELMRISNIKAHTARILWKAGYKTVASIACATAQEIHKYISAARPFKTNRNHDDAAQSRIEFRIAHQVVQGAQRLLEDDQKEASKASKRLAQALQTAKSVTKKRKRAKKASTQKIAARAATPRQPQPERAGVNPLSSSSPPLFDDSEVDGGDEHAGASDEEVPTPDVHEAQLERVLNPAIVHLGLNADALGNFLSEWPKRKKYALRVCARREAENMILEGLAVCWDPSLVFYLPSDIPTVSNSQVLWAKVAQVLSQPAQKYSFNIQYDLNVLAWQRIPVSQPILDPRVAAWALDPEGREYTLQQALNVVFPTKRFSIAPSKIDKCCFEATHVLLLGEYHRNKLEVEGLLEHVMSVEMPVMSILAQLELTGVAFEVEHFEECLNEYQGALQQLEADAHVLAGHEFSLSSPNQVAEVLYDELKLPHEAGCKQEATSKNKTKDGRNFVRRSTSKEVLERIADLNPMPRLIIEYRRISTILTNQLYSLKHAEMMHPYFRHNRILCEYDFHTATGRVNTKNPNLQNIPHPRVLLDAGLSQGGEPVNLRNAFQASPGHVLLSADYSQLELRIIAHMSGDRRLLELLNGGGDLFVNLAVQWHGMELSEVTAEIRRKAKFVAYGVIYGMGAATLANDMKIKAEEAESLIQNFRNAYEGIPHLIQRIQNDCAKNGYVKTLLGRKRYLPKIFAAEMSKRAQAQRQAVNTTIQGSAADLVKMSMIGVSEQFRAKYGCWYAHEQPDTQASHVPHMILQIHDELLFDVPVNMLEEVKTLVEQCMMNAVKLNVKIPVKFKTGVRWGEMVEDD</sequence>
<protein>
    <recommendedName>
        <fullName evidence="2">DNA-directed DNA polymerase</fullName>
        <ecNumber evidence="2">2.7.7.7</ecNumber>
    </recommendedName>
</protein>
<dbReference type="Gene3D" id="3.30.70.370">
    <property type="match status" value="1"/>
</dbReference>
<evidence type="ECO:0000256" key="9">
    <source>
        <dbReference type="ARBA" id="ARBA00023204"/>
    </source>
</evidence>
<dbReference type="GO" id="GO:0005634">
    <property type="term" value="C:nucleus"/>
    <property type="evidence" value="ECO:0007669"/>
    <property type="project" value="UniProtKB-SubCell"/>
</dbReference>
<dbReference type="FunFam" id="1.10.150.20:FF:000002">
    <property type="entry name" value="DNA polymerase I"/>
    <property type="match status" value="1"/>
</dbReference>
<keyword evidence="6" id="KW-0227">DNA damage</keyword>
<dbReference type="PROSITE" id="PS51194">
    <property type="entry name" value="HELICASE_CTER"/>
    <property type="match status" value="1"/>
</dbReference>
<dbReference type="InterPro" id="IPR001098">
    <property type="entry name" value="DNA-dir_DNA_pol_A_palm_dom"/>
</dbReference>
<feature type="compositionally biased region" description="Basic residues" evidence="12">
    <location>
        <begin position="1"/>
        <end position="16"/>
    </location>
</feature>
<dbReference type="PROSITE" id="PS51192">
    <property type="entry name" value="HELICASE_ATP_BIND_1"/>
    <property type="match status" value="1"/>
</dbReference>
<dbReference type="InterPro" id="IPR036397">
    <property type="entry name" value="RNaseH_sf"/>
</dbReference>
<keyword evidence="4" id="KW-0548">Nucleotidyltransferase</keyword>
<evidence type="ECO:0000256" key="5">
    <source>
        <dbReference type="ARBA" id="ARBA00022741"/>
    </source>
</evidence>
<evidence type="ECO:0000256" key="4">
    <source>
        <dbReference type="ARBA" id="ARBA00022695"/>
    </source>
</evidence>
<dbReference type="PRINTS" id="PR00868">
    <property type="entry name" value="DNAPOLI"/>
</dbReference>
<dbReference type="Pfam" id="PF00270">
    <property type="entry name" value="DEAD"/>
    <property type="match status" value="1"/>
</dbReference>
<feature type="region of interest" description="Disordered" evidence="12">
    <location>
        <begin position="56"/>
        <end position="90"/>
    </location>
</feature>
<dbReference type="PANTHER" id="PTHR10133:SF62">
    <property type="entry name" value="DNA POLYMERASE THETA"/>
    <property type="match status" value="1"/>
</dbReference>
<name>A0A507CEP3_9FUNG</name>
<dbReference type="Gene3D" id="3.40.50.300">
    <property type="entry name" value="P-loop containing nucleotide triphosphate hydrolases"/>
    <property type="match status" value="2"/>
</dbReference>
<dbReference type="GO" id="GO:0006261">
    <property type="term" value="P:DNA-templated DNA replication"/>
    <property type="evidence" value="ECO:0007669"/>
    <property type="project" value="InterPro"/>
</dbReference>